<reference evidence="5 6" key="1">
    <citation type="submission" date="2016-10" db="EMBL/GenBank/DDBJ databases">
        <authorList>
            <person name="de Groot N.N."/>
        </authorList>
    </citation>
    <scope>NUCLEOTIDE SEQUENCE [LARGE SCALE GENOMIC DNA]</scope>
    <source>
        <strain evidence="5 6">CGMCC 1.3801</strain>
    </source>
</reference>
<dbReference type="STRING" id="329186.SAMN02927925_02080"/>
<evidence type="ECO:0000313" key="6">
    <source>
        <dbReference type="Proteomes" id="UP000182124"/>
    </source>
</evidence>
<proteinExistence type="predicted"/>
<dbReference type="eggNOG" id="COG3489">
    <property type="taxonomic scope" value="Bacteria"/>
</dbReference>
<evidence type="ECO:0000256" key="2">
    <source>
        <dbReference type="ARBA" id="ARBA00022729"/>
    </source>
</evidence>
<dbReference type="AlphaFoldDB" id="A0A1G4VZV6"/>
<accession>A0A1G4VZV6</accession>
<dbReference type="PROSITE" id="PS51257">
    <property type="entry name" value="PROKAR_LIPOPROTEIN"/>
    <property type="match status" value="1"/>
</dbReference>
<dbReference type="Gene3D" id="1.20.1420.20">
    <property type="entry name" value="M75 peptidase, HXXE motif"/>
    <property type="match status" value="1"/>
</dbReference>
<evidence type="ECO:0000256" key="3">
    <source>
        <dbReference type="SAM" id="SignalP"/>
    </source>
</evidence>
<evidence type="ECO:0000256" key="1">
    <source>
        <dbReference type="ARBA" id="ARBA00004196"/>
    </source>
</evidence>
<dbReference type="EMBL" id="FMTY01000005">
    <property type="protein sequence ID" value="SCX14488.1"/>
    <property type="molecule type" value="Genomic_DNA"/>
</dbReference>
<gene>
    <name evidence="5" type="ORF">SAMN02927925_02080</name>
</gene>
<feature type="domain" description="Imelysin-like" evidence="4">
    <location>
        <begin position="45"/>
        <end position="338"/>
    </location>
</feature>
<dbReference type="GO" id="GO:0030313">
    <property type="term" value="C:cell envelope"/>
    <property type="evidence" value="ECO:0007669"/>
    <property type="project" value="UniProtKB-SubCell"/>
</dbReference>
<evidence type="ECO:0000259" key="4">
    <source>
        <dbReference type="Pfam" id="PF09375"/>
    </source>
</evidence>
<dbReference type="Proteomes" id="UP000182124">
    <property type="component" value="Unassembled WGS sequence"/>
</dbReference>
<dbReference type="RefSeq" id="WP_023575751.1">
    <property type="nucleotide sequence ID" value="NZ_CBCSBQ010000004.1"/>
</dbReference>
<sequence>MKKILVLLCFSVFFAACSSSDSGSDSSGDGYDRTALLTNWADNIIIPSFEDYQSKVTVLQSEVVNFNATPSEENLVAVRTAWLDAYKAFQYVSMFEIGKAEEVALVNCTNIYPTNATGIENNVTTGTYDLMLLSQYDKQGFPAIDYMINGLGTDDATIVTFYTSNGNAANYKQYLTDLTGRLKSNADLIVNDWTGSYRNTFINNNGNAVSSSVNRMVNIVVKNYEKNIRAGKVGIPAGVFSTGTTYTNKVEAYYKNDVSKVLLNEAVKATQDFFNGKHFSSSINGEGLKAYLNYLNVIKDGQSLSTIINNQFTTIFGATALLSDSFSEQIFNDNSKMITAYDELQRNVTFFKTDMMPALNITVDYVDADGD</sequence>
<evidence type="ECO:0000313" key="5">
    <source>
        <dbReference type="EMBL" id="SCX14488.1"/>
    </source>
</evidence>
<organism evidence="5 6">
    <name type="scientific">Flavobacterium saliperosum</name>
    <dbReference type="NCBI Taxonomy" id="329186"/>
    <lineage>
        <taxon>Bacteria</taxon>
        <taxon>Pseudomonadati</taxon>
        <taxon>Bacteroidota</taxon>
        <taxon>Flavobacteriia</taxon>
        <taxon>Flavobacteriales</taxon>
        <taxon>Flavobacteriaceae</taxon>
        <taxon>Flavobacterium</taxon>
    </lineage>
</organism>
<protein>
    <submittedName>
        <fullName evidence="5">Imelysin</fullName>
    </submittedName>
</protein>
<feature type="chain" id="PRO_5010310612" evidence="3">
    <location>
        <begin position="19"/>
        <end position="371"/>
    </location>
</feature>
<dbReference type="Pfam" id="PF09375">
    <property type="entry name" value="Peptidase_M75"/>
    <property type="match status" value="1"/>
</dbReference>
<dbReference type="InterPro" id="IPR034984">
    <property type="entry name" value="Imelysin-like_IPPA"/>
</dbReference>
<keyword evidence="2 3" id="KW-0732">Signal</keyword>
<dbReference type="CDD" id="cd14659">
    <property type="entry name" value="Imelysin-like_IPPA"/>
    <property type="match status" value="1"/>
</dbReference>
<name>A0A1G4VZV6_9FLAO</name>
<comment type="subcellular location">
    <subcellularLocation>
        <location evidence="1">Cell envelope</location>
    </subcellularLocation>
</comment>
<feature type="signal peptide" evidence="3">
    <location>
        <begin position="1"/>
        <end position="18"/>
    </location>
</feature>
<dbReference type="InterPro" id="IPR038352">
    <property type="entry name" value="Imelysin_sf"/>
</dbReference>
<dbReference type="InterPro" id="IPR018976">
    <property type="entry name" value="Imelysin-like"/>
</dbReference>